<dbReference type="GO" id="GO:0015074">
    <property type="term" value="P:DNA integration"/>
    <property type="evidence" value="ECO:0007669"/>
    <property type="project" value="UniProtKB-KW"/>
</dbReference>
<dbReference type="CDD" id="cd00801">
    <property type="entry name" value="INT_P4_C"/>
    <property type="match status" value="1"/>
</dbReference>
<dbReference type="Pfam" id="PF00589">
    <property type="entry name" value="Phage_integrase"/>
    <property type="match status" value="1"/>
</dbReference>
<evidence type="ECO:0000313" key="7">
    <source>
        <dbReference type="Proteomes" id="UP000196440"/>
    </source>
</evidence>
<dbReference type="EMBL" id="NHOI01000019">
    <property type="protein sequence ID" value="OVZ85489.1"/>
    <property type="molecule type" value="Genomic_DNA"/>
</dbReference>
<dbReference type="Gene3D" id="1.10.443.10">
    <property type="entry name" value="Intergrase catalytic core"/>
    <property type="match status" value="1"/>
</dbReference>
<keyword evidence="3" id="KW-0238">DNA-binding</keyword>
<dbReference type="InterPro" id="IPR025166">
    <property type="entry name" value="Integrase_DNA_bind_dom"/>
</dbReference>
<feature type="domain" description="Tyr recombinase" evidence="5">
    <location>
        <begin position="202"/>
        <end position="379"/>
    </location>
</feature>
<dbReference type="InterPro" id="IPR011010">
    <property type="entry name" value="DNA_brk_join_enz"/>
</dbReference>
<dbReference type="PANTHER" id="PTHR30629:SF2">
    <property type="entry name" value="PROPHAGE INTEGRASE INTS-RELATED"/>
    <property type="match status" value="1"/>
</dbReference>
<dbReference type="PROSITE" id="PS51898">
    <property type="entry name" value="TYR_RECOMBINASE"/>
    <property type="match status" value="1"/>
</dbReference>
<dbReference type="InterPro" id="IPR038488">
    <property type="entry name" value="Integrase_DNA-bd_sf"/>
</dbReference>
<dbReference type="PANTHER" id="PTHR30629">
    <property type="entry name" value="PROPHAGE INTEGRASE"/>
    <property type="match status" value="1"/>
</dbReference>
<evidence type="ECO:0000256" key="3">
    <source>
        <dbReference type="ARBA" id="ARBA00023125"/>
    </source>
</evidence>
<comment type="similarity">
    <text evidence="1">Belongs to the 'phage' integrase family.</text>
</comment>
<dbReference type="Proteomes" id="UP000196440">
    <property type="component" value="Unassembled WGS sequence"/>
</dbReference>
<evidence type="ECO:0000259" key="5">
    <source>
        <dbReference type="PROSITE" id="PS51898"/>
    </source>
</evidence>
<evidence type="ECO:0000313" key="6">
    <source>
        <dbReference type="EMBL" id="OVZ85489.1"/>
    </source>
</evidence>
<dbReference type="InterPro" id="IPR010998">
    <property type="entry name" value="Integrase_recombinase_N"/>
</dbReference>
<gene>
    <name evidence="6" type="ORF">CBW57_14075</name>
</gene>
<sequence length="398" mass="45777">MPLTDLEIRRAKAEVKTYTKSDGGGLSLQIDPNGAKGWRFRYRFEGKAKLISLGTYPAVSLADARKKRDEAKELLAAGINPSDTRKEKKLAQQEKLGNTFESIAREWYQRRYDLWAESYRTEMIATFEKDVFPHIGHRPIDSITPMELMGVLTRLEERGATEKMRKVRQRCGEVWKYAIATGRALSNPAPDLASVMMPHKKEHYPHLKAAELPEFLTVLQAYTGNVIVKLAMRLLILTGTRPGELRKAEWSEFDFDNCLWNIPEERMKMRRPHMIPLSRQAIAILEELRTMTSSYLYIFPGRLEKVKPISDMSLNVLIRRIGYGGRATGHGFRHTMSTILHEKGYNTAWIELQLAHVDKNSIRGTYNHAQYLDGRRDMMQWYADYIDSLELTASPVAK</sequence>
<comment type="caution">
    <text evidence="6">The sequence shown here is derived from an EMBL/GenBank/DDBJ whole genome shotgun (WGS) entry which is preliminary data.</text>
</comment>
<reference evidence="6 7" key="1">
    <citation type="submission" date="2017-05" db="EMBL/GenBank/DDBJ databases">
        <title>Whole genome sequencing of Yersinia kristensenii.</title>
        <authorList>
            <person name="Campioni F."/>
        </authorList>
    </citation>
    <scope>NUCLEOTIDE SEQUENCE [LARGE SCALE GENOMIC DNA]</scope>
    <source>
        <strain evidence="6 7">CFSAN060536</strain>
    </source>
</reference>
<dbReference type="Gene3D" id="3.30.160.390">
    <property type="entry name" value="Integrase, DNA-binding domain"/>
    <property type="match status" value="1"/>
</dbReference>
<dbReference type="InterPro" id="IPR013762">
    <property type="entry name" value="Integrase-like_cat_sf"/>
</dbReference>
<dbReference type="Pfam" id="PF13356">
    <property type="entry name" value="Arm-DNA-bind_3"/>
    <property type="match status" value="1"/>
</dbReference>
<dbReference type="SUPFAM" id="SSF56349">
    <property type="entry name" value="DNA breaking-rejoining enzymes"/>
    <property type="match status" value="1"/>
</dbReference>
<dbReference type="InterPro" id="IPR053876">
    <property type="entry name" value="Phage_int_M"/>
</dbReference>
<evidence type="ECO:0000256" key="4">
    <source>
        <dbReference type="ARBA" id="ARBA00023172"/>
    </source>
</evidence>
<keyword evidence="2" id="KW-0229">DNA integration</keyword>
<proteinExistence type="inferred from homology"/>
<dbReference type="InterPro" id="IPR050808">
    <property type="entry name" value="Phage_Integrase"/>
</dbReference>
<protein>
    <submittedName>
        <fullName evidence="6">Integrase</fullName>
    </submittedName>
</protein>
<evidence type="ECO:0000256" key="2">
    <source>
        <dbReference type="ARBA" id="ARBA00022908"/>
    </source>
</evidence>
<dbReference type="RefSeq" id="WP_087816200.1">
    <property type="nucleotide sequence ID" value="NZ_CBCPKE010000016.1"/>
</dbReference>
<dbReference type="Pfam" id="PF22022">
    <property type="entry name" value="Phage_int_M"/>
    <property type="match status" value="1"/>
</dbReference>
<dbReference type="AlphaFoldDB" id="A0A208ZYJ5"/>
<keyword evidence="4" id="KW-0233">DNA recombination</keyword>
<organism evidence="6 7">
    <name type="scientific">Yersinia intermedia</name>
    <dbReference type="NCBI Taxonomy" id="631"/>
    <lineage>
        <taxon>Bacteria</taxon>
        <taxon>Pseudomonadati</taxon>
        <taxon>Pseudomonadota</taxon>
        <taxon>Gammaproteobacteria</taxon>
        <taxon>Enterobacterales</taxon>
        <taxon>Yersiniaceae</taxon>
        <taxon>Yersinia</taxon>
    </lineage>
</organism>
<evidence type="ECO:0000256" key="1">
    <source>
        <dbReference type="ARBA" id="ARBA00008857"/>
    </source>
</evidence>
<dbReference type="Gene3D" id="1.10.150.130">
    <property type="match status" value="1"/>
</dbReference>
<dbReference type="GO" id="GO:0003677">
    <property type="term" value="F:DNA binding"/>
    <property type="evidence" value="ECO:0007669"/>
    <property type="project" value="UniProtKB-KW"/>
</dbReference>
<dbReference type="InterPro" id="IPR002104">
    <property type="entry name" value="Integrase_catalytic"/>
</dbReference>
<name>A0A208ZYJ5_YERIN</name>
<dbReference type="GO" id="GO:0006310">
    <property type="term" value="P:DNA recombination"/>
    <property type="evidence" value="ECO:0007669"/>
    <property type="project" value="UniProtKB-KW"/>
</dbReference>
<accession>A0A208ZYJ5</accession>